<keyword evidence="5" id="KW-1185">Reference proteome</keyword>
<dbReference type="RefSeq" id="WP_253801724.1">
    <property type="nucleotide sequence ID" value="NZ_BAAAUB010000095.1"/>
</dbReference>
<keyword evidence="1" id="KW-0479">Metal-binding</keyword>
<evidence type="ECO:0000256" key="2">
    <source>
        <dbReference type="ARBA" id="ARBA00022833"/>
    </source>
</evidence>
<sequence length="207" mass="21325">MSSFQQAWRELDPAPRRCLELAYDALRCGGLAVGAVVTDPAGRIVAEGRNRAYDPPGGSDVLQGTPLAHAELNALAAVRTGWDLAEHTVWSTQEPCPMCAAALAFTGVGTVRFLARDPWALATGATGSAPAAALGPVGGVWDTLASVLFLHSVALAGGPDHPTVRRNLELAPAPARIAVGLLTAAGPRPPSLPDYAGPLWDRLLGAG</sequence>
<keyword evidence="2" id="KW-0862">Zinc</keyword>
<dbReference type="PROSITE" id="PS00903">
    <property type="entry name" value="CYT_DCMP_DEAMINASES_1"/>
    <property type="match status" value="1"/>
</dbReference>
<dbReference type="Gene3D" id="3.40.140.10">
    <property type="entry name" value="Cytidine Deaminase, domain 2"/>
    <property type="match status" value="1"/>
</dbReference>
<dbReference type="EMBL" id="JAMZDX010000005">
    <property type="protein sequence ID" value="MCP2312571.1"/>
    <property type="molecule type" value="Genomic_DNA"/>
</dbReference>
<organism evidence="4 5">
    <name type="scientific">Kitasatospora paracochleata</name>
    <dbReference type="NCBI Taxonomy" id="58354"/>
    <lineage>
        <taxon>Bacteria</taxon>
        <taxon>Bacillati</taxon>
        <taxon>Actinomycetota</taxon>
        <taxon>Actinomycetes</taxon>
        <taxon>Kitasatosporales</taxon>
        <taxon>Streptomycetaceae</taxon>
        <taxon>Kitasatospora</taxon>
    </lineage>
</organism>
<dbReference type="PROSITE" id="PS51747">
    <property type="entry name" value="CYT_DCMP_DEAMINASES_2"/>
    <property type="match status" value="1"/>
</dbReference>
<gene>
    <name evidence="4" type="ORF">FHR36_005737</name>
</gene>
<evidence type="ECO:0000259" key="3">
    <source>
        <dbReference type="PROSITE" id="PS51747"/>
    </source>
</evidence>
<dbReference type="InterPro" id="IPR002125">
    <property type="entry name" value="CMP_dCMP_dom"/>
</dbReference>
<dbReference type="PANTHER" id="PTHR11079">
    <property type="entry name" value="CYTOSINE DEAMINASE FAMILY MEMBER"/>
    <property type="match status" value="1"/>
</dbReference>
<name>A0ABT1J697_9ACTN</name>
<comment type="caution">
    <text evidence="4">The sequence shown here is derived from an EMBL/GenBank/DDBJ whole genome shotgun (WGS) entry which is preliminary data.</text>
</comment>
<dbReference type="SUPFAM" id="SSF53927">
    <property type="entry name" value="Cytidine deaminase-like"/>
    <property type="match status" value="1"/>
</dbReference>
<accession>A0ABT1J697</accession>
<dbReference type="PANTHER" id="PTHR11079:SF162">
    <property type="entry name" value="RIBOFLAVIN BIOSYNTHESIS PROTEIN PYRD, CHLOROPLASTIC"/>
    <property type="match status" value="1"/>
</dbReference>
<evidence type="ECO:0000256" key="1">
    <source>
        <dbReference type="ARBA" id="ARBA00022723"/>
    </source>
</evidence>
<evidence type="ECO:0000313" key="4">
    <source>
        <dbReference type="EMBL" id="MCP2312571.1"/>
    </source>
</evidence>
<dbReference type="Pfam" id="PF00383">
    <property type="entry name" value="dCMP_cyt_deam_1"/>
    <property type="match status" value="1"/>
</dbReference>
<dbReference type="InterPro" id="IPR016193">
    <property type="entry name" value="Cytidine_deaminase-like"/>
</dbReference>
<proteinExistence type="predicted"/>
<dbReference type="InterPro" id="IPR016192">
    <property type="entry name" value="APOBEC/CMP_deaminase_Zn-bd"/>
</dbReference>
<feature type="domain" description="CMP/dCMP-type deaminase" evidence="3">
    <location>
        <begin position="9"/>
        <end position="137"/>
    </location>
</feature>
<reference evidence="4 5" key="1">
    <citation type="submission" date="2022-06" db="EMBL/GenBank/DDBJ databases">
        <title>Sequencing the genomes of 1000 actinobacteria strains.</title>
        <authorList>
            <person name="Klenk H.-P."/>
        </authorList>
    </citation>
    <scope>NUCLEOTIDE SEQUENCE [LARGE SCALE GENOMIC DNA]</scope>
    <source>
        <strain evidence="4 5">DSM 41656</strain>
    </source>
</reference>
<dbReference type="Proteomes" id="UP001206483">
    <property type="component" value="Unassembled WGS sequence"/>
</dbReference>
<protein>
    <submittedName>
        <fullName evidence="4">tRNA(Arg) A34 adenosine deaminase TadA</fullName>
    </submittedName>
</protein>
<dbReference type="CDD" id="cd01285">
    <property type="entry name" value="nucleoside_deaminase"/>
    <property type="match status" value="1"/>
</dbReference>
<evidence type="ECO:0000313" key="5">
    <source>
        <dbReference type="Proteomes" id="UP001206483"/>
    </source>
</evidence>